<dbReference type="CDD" id="cd00397">
    <property type="entry name" value="DNA_BRE_C"/>
    <property type="match status" value="1"/>
</dbReference>
<feature type="domain" description="Tyr recombinase" evidence="4">
    <location>
        <begin position="119"/>
        <end position="321"/>
    </location>
</feature>
<dbReference type="Gene3D" id="1.10.443.10">
    <property type="entry name" value="Intergrase catalytic core"/>
    <property type="match status" value="1"/>
</dbReference>
<dbReference type="InterPro" id="IPR002104">
    <property type="entry name" value="Integrase_catalytic"/>
</dbReference>
<dbReference type="InterPro" id="IPR024457">
    <property type="entry name" value="Putative_integrase_N"/>
</dbReference>
<dbReference type="SUPFAM" id="SSF56349">
    <property type="entry name" value="DNA breaking-rejoining enzymes"/>
    <property type="match status" value="1"/>
</dbReference>
<gene>
    <name evidence="6" type="ORF">BSO21_09610</name>
</gene>
<evidence type="ECO:0000313" key="7">
    <source>
        <dbReference type="Proteomes" id="UP000187158"/>
    </source>
</evidence>
<evidence type="ECO:0000313" key="6">
    <source>
        <dbReference type="EMBL" id="OMD35128.1"/>
    </source>
</evidence>
<comment type="caution">
    <text evidence="6">The sequence shown here is derived from an EMBL/GenBank/DDBJ whole genome shotgun (WGS) entry which is preliminary data.</text>
</comment>
<keyword evidence="2" id="KW-0233">DNA recombination</keyword>
<evidence type="ECO:0008006" key="8">
    <source>
        <dbReference type="Google" id="ProtNLM"/>
    </source>
</evidence>
<dbReference type="InterPro" id="IPR013762">
    <property type="entry name" value="Integrase-like_cat_sf"/>
</dbReference>
<evidence type="ECO:0000256" key="1">
    <source>
        <dbReference type="ARBA" id="ARBA00023125"/>
    </source>
</evidence>
<sequence length="321" mass="36936">MNMTSGPSPLEAQTKKLFRHIRTGSYKTRAQYMGKCLNFARFCHNTYKVSNIRNINTDHLAAYIVTRQKNDIAGTTICDDLSAIRFLMDHVSNPRYQILTNVEIEEQYDLLLGNEPLNPGNRAWAINEYETFIQNCKNIGAYNPIDVSVLCISMGLRITEAVASTRAQAEYALRTREYQVKHEAKNGRWRKVPLSPEAEQMFLRRLPEVPRGGHLFIKPDQKTHLAVNEHEHFLRCIRGKIISEEGIRTRIIKKSAKTFTNEITWHGLRYSYAQNKMKQLLLNGFSYDAARQIVSQDLGHNRLSVVDVYIGKKGCYLDNIL</sequence>
<dbReference type="PROSITE" id="PS51900">
    <property type="entry name" value="CB"/>
    <property type="match status" value="1"/>
</dbReference>
<organism evidence="6 7">
    <name type="scientific">Paenibacillus odorifer</name>
    <dbReference type="NCBI Taxonomy" id="189426"/>
    <lineage>
        <taxon>Bacteria</taxon>
        <taxon>Bacillati</taxon>
        <taxon>Bacillota</taxon>
        <taxon>Bacilli</taxon>
        <taxon>Bacillales</taxon>
        <taxon>Paenibacillaceae</taxon>
        <taxon>Paenibacillus</taxon>
    </lineage>
</organism>
<accession>A0ABX3GR06</accession>
<dbReference type="EMBL" id="MPVP01000042">
    <property type="protein sequence ID" value="OMD35128.1"/>
    <property type="molecule type" value="Genomic_DNA"/>
</dbReference>
<feature type="domain" description="Core-binding (CB)" evidence="5">
    <location>
        <begin position="8"/>
        <end position="92"/>
    </location>
</feature>
<dbReference type="Gene3D" id="1.10.150.130">
    <property type="match status" value="1"/>
</dbReference>
<dbReference type="PROSITE" id="PS51898">
    <property type="entry name" value="TYR_RECOMBINASE"/>
    <property type="match status" value="1"/>
</dbReference>
<name>A0ABX3GR06_9BACL</name>
<dbReference type="InterPro" id="IPR011010">
    <property type="entry name" value="DNA_brk_join_enz"/>
</dbReference>
<evidence type="ECO:0000259" key="4">
    <source>
        <dbReference type="PROSITE" id="PS51898"/>
    </source>
</evidence>
<dbReference type="Pfam" id="PF12834">
    <property type="entry name" value="Phage_int_SAM_2"/>
    <property type="match status" value="1"/>
</dbReference>
<keyword evidence="7" id="KW-1185">Reference proteome</keyword>
<reference evidence="6 7" key="1">
    <citation type="submission" date="2016-11" db="EMBL/GenBank/DDBJ databases">
        <title>Paenibacillus species isolates.</title>
        <authorList>
            <person name="Beno S.M."/>
        </authorList>
    </citation>
    <scope>NUCLEOTIDE SEQUENCE [LARGE SCALE GENOMIC DNA]</scope>
    <source>
        <strain evidence="6 7">FSL H7-0433</strain>
    </source>
</reference>
<evidence type="ECO:0000256" key="3">
    <source>
        <dbReference type="PROSITE-ProRule" id="PRU01248"/>
    </source>
</evidence>
<evidence type="ECO:0000256" key="2">
    <source>
        <dbReference type="ARBA" id="ARBA00023172"/>
    </source>
</evidence>
<dbReference type="Proteomes" id="UP000187158">
    <property type="component" value="Unassembled WGS sequence"/>
</dbReference>
<dbReference type="InterPro" id="IPR010998">
    <property type="entry name" value="Integrase_recombinase_N"/>
</dbReference>
<proteinExistence type="predicted"/>
<protein>
    <recommendedName>
        <fullName evidence="8">Tyr recombinase domain-containing protein</fullName>
    </recommendedName>
</protein>
<dbReference type="InterPro" id="IPR044068">
    <property type="entry name" value="CB"/>
</dbReference>
<evidence type="ECO:0000259" key="5">
    <source>
        <dbReference type="PROSITE" id="PS51900"/>
    </source>
</evidence>
<keyword evidence="1 3" id="KW-0238">DNA-binding</keyword>